<dbReference type="GO" id="GO:0003724">
    <property type="term" value="F:RNA helicase activity"/>
    <property type="evidence" value="ECO:0007669"/>
    <property type="project" value="TreeGrafter"/>
</dbReference>
<dbReference type="GO" id="GO:0005829">
    <property type="term" value="C:cytosol"/>
    <property type="evidence" value="ECO:0007669"/>
    <property type="project" value="TreeGrafter"/>
</dbReference>
<comment type="similarity">
    <text evidence="1">In the N-terminal section; belongs to the CRISPR-associated nuclease Cas3-HD family.</text>
</comment>
<keyword evidence="6" id="KW-0378">Hydrolase</keyword>
<dbReference type="eggNOG" id="COG1203">
    <property type="taxonomic scope" value="Bacteria"/>
</dbReference>
<comment type="similarity">
    <text evidence="10">Belongs to the DEAD box helicase family.</text>
</comment>
<evidence type="ECO:0000256" key="3">
    <source>
        <dbReference type="ARBA" id="ARBA00022722"/>
    </source>
</evidence>
<dbReference type="Pfam" id="PF18019">
    <property type="entry name" value="Cas3_HD"/>
    <property type="match status" value="1"/>
</dbReference>
<dbReference type="Pfam" id="PF00270">
    <property type="entry name" value="DEAD"/>
    <property type="match status" value="1"/>
</dbReference>
<dbReference type="PROSITE" id="PS51192">
    <property type="entry name" value="HELICASE_ATP_BIND_1"/>
    <property type="match status" value="1"/>
</dbReference>
<dbReference type="KEGG" id="sli:Slin_6018"/>
<name>D2QT48_SPILD</name>
<dbReference type="Gene3D" id="1.10.3210.30">
    <property type="match status" value="1"/>
</dbReference>
<accession>D2QT48</accession>
<sequence>MAMLDHLLAKTENRESLGKHTDLVLKAWLQLRDRYATVLGEDEQFWFDSFIAALFHDFGKASVNFQNMLLAILKEPIAEKGYDPMRHEFLSGLLLAAHTILVTRSRKDLSANPAQLFAVFTHHKDFTPDLFCQDAIKQWKIKPNDAGAFFAYARQRIQEHYPDKGDFLNGIEAAWEFMANKPASLLLSVKDRAITEPTLARLKEQREYSYRKTYLLHKALLVIADWTASGHRNLEEPLRYDEELIRRKVAERVQKAGGTFTGFREFQDKSGQIAGNVLAIAPTGSGKTEASLLWASQREGFEKIVYLLPTRVTANSLYLRLGEYFGKASDGVDDYTAVVHSSAKLFRLELDETYSNFNYLREAAFFKAVTVATVDQMLTQGFNLGWWEMKTFHLFRAKVIIDEVHAYAPYTLGLIVASIRYLRQNFQTQFYIMTATMPQKLQALLTRELGNDVTVLRDQELLDKKRNVFHVEDRTIDQLRPDIEQDLKAGKKVLVVVNTVDEAIRLYDQYADYKPICYHSRFIVKHRTEKEQAILNNEKEKPKEGFLLIATQVVEVSLDIDYQSLYTENAPIDAIIQRAGRINRKRRDEPGKVVVFPHSEVAEKHVYDYPAGILNTTLDVLKQHQGVAVSEQDLLNMVEEVYKDWNVENEELYKDELSKYERLVRDKCSYLYDFSEDMEQVFTREGLDTVSIIPDCFKPELVSASVLEKSKHEVAIRNHRFKSGKHTSDKDHSWFKYFDCDYDFERGLRFKKKADIPHTYNH</sequence>
<dbReference type="Pfam" id="PF22590">
    <property type="entry name" value="Cas3-like_C_2"/>
    <property type="match status" value="1"/>
</dbReference>
<organism evidence="14 15">
    <name type="scientific">Spirosoma linguale (strain ATCC 33905 / DSM 74 / LMG 10896 / Claus 1)</name>
    <dbReference type="NCBI Taxonomy" id="504472"/>
    <lineage>
        <taxon>Bacteria</taxon>
        <taxon>Pseudomonadati</taxon>
        <taxon>Bacteroidota</taxon>
        <taxon>Cytophagia</taxon>
        <taxon>Cytophagales</taxon>
        <taxon>Cytophagaceae</taxon>
        <taxon>Spirosoma</taxon>
    </lineage>
</organism>
<dbReference type="InterPro" id="IPR014001">
    <property type="entry name" value="Helicase_ATP-bd"/>
</dbReference>
<feature type="domain" description="Helicase ATP-binding" evidence="11">
    <location>
        <begin position="268"/>
        <end position="455"/>
    </location>
</feature>
<dbReference type="GO" id="GO:0004518">
    <property type="term" value="F:nuclease activity"/>
    <property type="evidence" value="ECO:0007669"/>
    <property type="project" value="UniProtKB-KW"/>
</dbReference>
<dbReference type="PANTHER" id="PTHR47959:SF16">
    <property type="entry name" value="CRISPR-ASSOCIATED NUCLEASE_HELICASE CAS3-RELATED"/>
    <property type="match status" value="1"/>
</dbReference>
<dbReference type="NCBIfam" id="TIGR01587">
    <property type="entry name" value="cas3_core"/>
    <property type="match status" value="1"/>
</dbReference>
<dbReference type="GO" id="GO:0003676">
    <property type="term" value="F:nucleic acid binding"/>
    <property type="evidence" value="ECO:0007669"/>
    <property type="project" value="InterPro"/>
</dbReference>
<dbReference type="STRING" id="504472.Slin_6018"/>
<dbReference type="SMR" id="D2QT48"/>
<gene>
    <name evidence="14" type="ordered locus">Slin_6018</name>
</gene>
<keyword evidence="9" id="KW-0051">Antiviral defense</keyword>
<evidence type="ECO:0000256" key="5">
    <source>
        <dbReference type="ARBA" id="ARBA00022741"/>
    </source>
</evidence>
<dbReference type="CDD" id="cd09641">
    <property type="entry name" value="Cas3''_I"/>
    <property type="match status" value="1"/>
</dbReference>
<evidence type="ECO:0000256" key="9">
    <source>
        <dbReference type="ARBA" id="ARBA00023118"/>
    </source>
</evidence>
<dbReference type="AlphaFoldDB" id="D2QT48"/>
<dbReference type="GO" id="GO:0046872">
    <property type="term" value="F:metal ion binding"/>
    <property type="evidence" value="ECO:0007669"/>
    <property type="project" value="UniProtKB-KW"/>
</dbReference>
<comment type="similarity">
    <text evidence="2">In the central section; belongs to the CRISPR-associated helicase Cas3 family.</text>
</comment>
<keyword evidence="5" id="KW-0547">Nucleotide-binding</keyword>
<dbReference type="InterPro" id="IPR027417">
    <property type="entry name" value="P-loop_NTPase"/>
</dbReference>
<evidence type="ECO:0000259" key="12">
    <source>
        <dbReference type="PROSITE" id="PS51194"/>
    </source>
</evidence>
<dbReference type="InterPro" id="IPR006483">
    <property type="entry name" value="CRISPR-assoc_Cas3_HD"/>
</dbReference>
<protein>
    <submittedName>
        <fullName evidence="14">CRISPR-associated helicase Cas3</fullName>
    </submittedName>
</protein>
<evidence type="ECO:0000256" key="1">
    <source>
        <dbReference type="ARBA" id="ARBA00006847"/>
    </source>
</evidence>
<keyword evidence="8" id="KW-0067">ATP-binding</keyword>
<proteinExistence type="inferred from homology"/>
<dbReference type="Gene3D" id="3.40.50.300">
    <property type="entry name" value="P-loop containing nucleotide triphosphate hydrolases"/>
    <property type="match status" value="2"/>
</dbReference>
<keyword evidence="3" id="KW-0540">Nuclease</keyword>
<keyword evidence="7" id="KW-0347">Helicase</keyword>
<feature type="domain" description="HD Cas3-type" evidence="13">
    <location>
        <begin position="10"/>
        <end position="227"/>
    </location>
</feature>
<evidence type="ECO:0000259" key="11">
    <source>
        <dbReference type="PROSITE" id="PS51192"/>
    </source>
</evidence>
<dbReference type="GO" id="GO:0016787">
    <property type="term" value="F:hydrolase activity"/>
    <property type="evidence" value="ECO:0007669"/>
    <property type="project" value="UniProtKB-KW"/>
</dbReference>
<feature type="domain" description="Helicase C-terminal" evidence="12">
    <location>
        <begin position="475"/>
        <end position="635"/>
    </location>
</feature>
<dbReference type="InterPro" id="IPR038257">
    <property type="entry name" value="CRISPR-assoc_Cas3_HD_sf"/>
</dbReference>
<dbReference type="PANTHER" id="PTHR47959">
    <property type="entry name" value="ATP-DEPENDENT RNA HELICASE RHLE-RELATED"/>
    <property type="match status" value="1"/>
</dbReference>
<keyword evidence="4" id="KW-0479">Metal-binding</keyword>
<dbReference type="SMART" id="SM00487">
    <property type="entry name" value="DEXDc"/>
    <property type="match status" value="1"/>
</dbReference>
<evidence type="ECO:0000256" key="10">
    <source>
        <dbReference type="ARBA" id="ARBA00038437"/>
    </source>
</evidence>
<dbReference type="NCBIfam" id="TIGR01596">
    <property type="entry name" value="cas3_HD"/>
    <property type="match status" value="1"/>
</dbReference>
<dbReference type="GO" id="GO:0051607">
    <property type="term" value="P:defense response to virus"/>
    <property type="evidence" value="ECO:0007669"/>
    <property type="project" value="UniProtKB-KW"/>
</dbReference>
<evidence type="ECO:0000259" key="13">
    <source>
        <dbReference type="PROSITE" id="PS51643"/>
    </source>
</evidence>
<dbReference type="InterPro" id="IPR050079">
    <property type="entry name" value="DEAD_box_RNA_helicase"/>
</dbReference>
<dbReference type="PROSITE" id="PS51194">
    <property type="entry name" value="HELICASE_CTER"/>
    <property type="match status" value="1"/>
</dbReference>
<dbReference type="EMBL" id="CP001769">
    <property type="protein sequence ID" value="ADB41980.1"/>
    <property type="molecule type" value="Genomic_DNA"/>
</dbReference>
<evidence type="ECO:0000256" key="6">
    <source>
        <dbReference type="ARBA" id="ARBA00022801"/>
    </source>
</evidence>
<dbReference type="SUPFAM" id="SSF52540">
    <property type="entry name" value="P-loop containing nucleoside triphosphate hydrolases"/>
    <property type="match status" value="1"/>
</dbReference>
<evidence type="ECO:0000256" key="7">
    <source>
        <dbReference type="ARBA" id="ARBA00022806"/>
    </source>
</evidence>
<dbReference type="InterPro" id="IPR011545">
    <property type="entry name" value="DEAD/DEAH_box_helicase_dom"/>
</dbReference>
<keyword evidence="15" id="KW-1185">Reference proteome</keyword>
<evidence type="ECO:0000313" key="14">
    <source>
        <dbReference type="EMBL" id="ADB41980.1"/>
    </source>
</evidence>
<dbReference type="InterPro" id="IPR006474">
    <property type="entry name" value="Helicase_Cas3_CRISPR-ass_core"/>
</dbReference>
<dbReference type="Proteomes" id="UP000002028">
    <property type="component" value="Chromosome"/>
</dbReference>
<reference evidence="14 15" key="1">
    <citation type="journal article" date="2010" name="Stand. Genomic Sci.">
        <title>Complete genome sequence of Spirosoma linguale type strain (1).</title>
        <authorList>
            <person name="Lail K."/>
            <person name="Sikorski J."/>
            <person name="Saunders E."/>
            <person name="Lapidus A."/>
            <person name="Glavina Del Rio T."/>
            <person name="Copeland A."/>
            <person name="Tice H."/>
            <person name="Cheng J.-F."/>
            <person name="Lucas S."/>
            <person name="Nolan M."/>
            <person name="Bruce D."/>
            <person name="Goodwin L."/>
            <person name="Pitluck S."/>
            <person name="Ivanova N."/>
            <person name="Mavromatis K."/>
            <person name="Ovchinnikova G."/>
            <person name="Pati A."/>
            <person name="Chen A."/>
            <person name="Palaniappan K."/>
            <person name="Land M."/>
            <person name="Hauser L."/>
            <person name="Chang Y.-J."/>
            <person name="Jeffries C.D."/>
            <person name="Chain P."/>
            <person name="Brettin T."/>
            <person name="Detter J.C."/>
            <person name="Schuetze A."/>
            <person name="Rohde M."/>
            <person name="Tindall B.J."/>
            <person name="Goeker M."/>
            <person name="Bristow J."/>
            <person name="Eisen J.A."/>
            <person name="Markowitz V."/>
            <person name="Hugenholtz P."/>
            <person name="Kyrpides N.C."/>
            <person name="Klenk H.-P."/>
            <person name="Chen F."/>
        </authorList>
    </citation>
    <scope>NUCLEOTIDE SEQUENCE [LARGE SCALE GENOMIC DNA]</scope>
    <source>
        <strain evidence="15">ATCC 33905 / DSM 74 / LMG 10896 / Claus 1</strain>
    </source>
</reference>
<evidence type="ECO:0000256" key="8">
    <source>
        <dbReference type="ARBA" id="ARBA00022840"/>
    </source>
</evidence>
<dbReference type="PROSITE" id="PS51643">
    <property type="entry name" value="HD_CAS3"/>
    <property type="match status" value="1"/>
</dbReference>
<evidence type="ECO:0000313" key="15">
    <source>
        <dbReference type="Proteomes" id="UP000002028"/>
    </source>
</evidence>
<evidence type="ECO:0000256" key="4">
    <source>
        <dbReference type="ARBA" id="ARBA00022723"/>
    </source>
</evidence>
<evidence type="ECO:0000256" key="2">
    <source>
        <dbReference type="ARBA" id="ARBA00009046"/>
    </source>
</evidence>
<dbReference type="HOGENOM" id="CLU_009347_1_1_10"/>
<dbReference type="InterPro" id="IPR001650">
    <property type="entry name" value="Helicase_C-like"/>
</dbReference>
<dbReference type="GO" id="GO:0005524">
    <property type="term" value="F:ATP binding"/>
    <property type="evidence" value="ECO:0007669"/>
    <property type="project" value="UniProtKB-KW"/>
</dbReference>
<dbReference type="SMART" id="SM00490">
    <property type="entry name" value="HELICc"/>
    <property type="match status" value="1"/>
</dbReference>
<dbReference type="InterPro" id="IPR054712">
    <property type="entry name" value="Cas3-like_dom"/>
</dbReference>